<evidence type="ECO:0000313" key="2">
    <source>
        <dbReference type="Proteomes" id="UP000031443"/>
    </source>
</evidence>
<reference evidence="2" key="1">
    <citation type="journal article" date="2013" name="Nat. Genet.">
        <title>The draft genomes of soft-shell turtle and green sea turtle yield insights into the development and evolution of the turtle-specific body plan.</title>
        <authorList>
            <person name="Wang Z."/>
            <person name="Pascual-Anaya J."/>
            <person name="Zadissa A."/>
            <person name="Li W."/>
            <person name="Niimura Y."/>
            <person name="Huang Z."/>
            <person name="Li C."/>
            <person name="White S."/>
            <person name="Xiong Z."/>
            <person name="Fang D."/>
            <person name="Wang B."/>
            <person name="Ming Y."/>
            <person name="Chen Y."/>
            <person name="Zheng Y."/>
            <person name="Kuraku S."/>
            <person name="Pignatelli M."/>
            <person name="Herrero J."/>
            <person name="Beal K."/>
            <person name="Nozawa M."/>
            <person name="Li Q."/>
            <person name="Wang J."/>
            <person name="Zhang H."/>
            <person name="Yu L."/>
            <person name="Shigenobu S."/>
            <person name="Wang J."/>
            <person name="Liu J."/>
            <person name="Flicek P."/>
            <person name="Searle S."/>
            <person name="Wang J."/>
            <person name="Kuratani S."/>
            <person name="Yin Y."/>
            <person name="Aken B."/>
            <person name="Zhang G."/>
            <person name="Irie N."/>
        </authorList>
    </citation>
    <scope>NUCLEOTIDE SEQUENCE [LARGE SCALE GENOMIC DNA]</scope>
</reference>
<dbReference type="Proteomes" id="UP000031443">
    <property type="component" value="Unassembled WGS sequence"/>
</dbReference>
<dbReference type="EMBL" id="KB556458">
    <property type="protein sequence ID" value="EMP29396.1"/>
    <property type="molecule type" value="Genomic_DNA"/>
</dbReference>
<protein>
    <submittedName>
        <fullName evidence="1">Uncharacterized protein</fullName>
    </submittedName>
</protein>
<gene>
    <name evidence="1" type="ORF">UY3_13478</name>
</gene>
<evidence type="ECO:0000313" key="1">
    <source>
        <dbReference type="EMBL" id="EMP29396.1"/>
    </source>
</evidence>
<accession>M7AVB2</accession>
<organism evidence="1 2">
    <name type="scientific">Chelonia mydas</name>
    <name type="common">Green sea-turtle</name>
    <name type="synonym">Chelonia agassizi</name>
    <dbReference type="NCBI Taxonomy" id="8469"/>
    <lineage>
        <taxon>Eukaryota</taxon>
        <taxon>Metazoa</taxon>
        <taxon>Chordata</taxon>
        <taxon>Craniata</taxon>
        <taxon>Vertebrata</taxon>
        <taxon>Euteleostomi</taxon>
        <taxon>Archelosauria</taxon>
        <taxon>Testudinata</taxon>
        <taxon>Testudines</taxon>
        <taxon>Cryptodira</taxon>
        <taxon>Durocryptodira</taxon>
        <taxon>Americhelydia</taxon>
        <taxon>Chelonioidea</taxon>
        <taxon>Cheloniidae</taxon>
        <taxon>Chelonia</taxon>
    </lineage>
</organism>
<name>M7AVB2_CHEMY</name>
<sequence>MPECSGGRYPSVLSFLLLRSDFSVSIQPYRTDESRVTGQPGYSTAAEFVTDSTSGPNTALQILTNCFPQNPVDLILGVGLSDEPPPVLSLVAPDYTGPFLPRGPAELRPWPHEEMSSDTTFPAKVCLTTVTVGMAGSAPSPIKRNNTMDSCDPTARCELLGSRPALQNTVVFNYG</sequence>
<proteinExistence type="predicted"/>
<keyword evidence="2" id="KW-1185">Reference proteome</keyword>
<dbReference type="AlphaFoldDB" id="M7AVB2"/>